<evidence type="ECO:0000313" key="9">
    <source>
        <dbReference type="Proteomes" id="UP000321899"/>
    </source>
</evidence>
<dbReference type="InterPro" id="IPR003593">
    <property type="entry name" value="AAA+_ATPase"/>
</dbReference>
<dbReference type="NCBIfam" id="TIGR00229">
    <property type="entry name" value="sensory_box"/>
    <property type="match status" value="1"/>
</dbReference>
<evidence type="ECO:0000259" key="7">
    <source>
        <dbReference type="PROSITE" id="PS50113"/>
    </source>
</evidence>
<dbReference type="OrthoDB" id="9763792at2"/>
<proteinExistence type="predicted"/>
<feature type="domain" description="Sigma-54 factor interaction" evidence="5">
    <location>
        <begin position="153"/>
        <end position="382"/>
    </location>
</feature>
<dbReference type="Gene3D" id="1.10.10.60">
    <property type="entry name" value="Homeodomain-like"/>
    <property type="match status" value="1"/>
</dbReference>
<dbReference type="Gene3D" id="3.30.450.20">
    <property type="entry name" value="PAS domain"/>
    <property type="match status" value="1"/>
</dbReference>
<dbReference type="PROSITE" id="PS50045">
    <property type="entry name" value="SIGMA54_INTERACT_4"/>
    <property type="match status" value="1"/>
</dbReference>
<gene>
    <name evidence="8" type="ORF">FIM25_15920</name>
</gene>
<dbReference type="GO" id="GO:0006355">
    <property type="term" value="P:regulation of DNA-templated transcription"/>
    <property type="evidence" value="ECO:0007669"/>
    <property type="project" value="InterPro"/>
</dbReference>
<dbReference type="PANTHER" id="PTHR32071">
    <property type="entry name" value="TRANSCRIPTIONAL REGULATORY PROTEIN"/>
    <property type="match status" value="1"/>
</dbReference>
<dbReference type="InterPro" id="IPR025944">
    <property type="entry name" value="Sigma_54_int_dom_CS"/>
</dbReference>
<dbReference type="SUPFAM" id="SSF52540">
    <property type="entry name" value="P-loop containing nucleoside triphosphate hydrolases"/>
    <property type="match status" value="1"/>
</dbReference>
<dbReference type="InterPro" id="IPR000014">
    <property type="entry name" value="PAS"/>
</dbReference>
<dbReference type="Pfam" id="PF25601">
    <property type="entry name" value="AAA_lid_14"/>
    <property type="match status" value="1"/>
</dbReference>
<evidence type="ECO:0000313" key="8">
    <source>
        <dbReference type="EMBL" id="TYT73297.1"/>
    </source>
</evidence>
<evidence type="ECO:0000259" key="6">
    <source>
        <dbReference type="PROSITE" id="PS50112"/>
    </source>
</evidence>
<evidence type="ECO:0000256" key="2">
    <source>
        <dbReference type="ARBA" id="ARBA00022840"/>
    </source>
</evidence>
<feature type="domain" description="PAC" evidence="7">
    <location>
        <begin position="76"/>
        <end position="128"/>
    </location>
</feature>
<keyword evidence="9" id="KW-1185">Reference proteome</keyword>
<dbReference type="Gene3D" id="3.40.50.300">
    <property type="entry name" value="P-loop containing nucleotide triphosphate hydrolases"/>
    <property type="match status" value="1"/>
</dbReference>
<feature type="domain" description="PAS" evidence="6">
    <location>
        <begin position="16"/>
        <end position="61"/>
    </location>
</feature>
<dbReference type="InterPro" id="IPR058031">
    <property type="entry name" value="AAA_lid_NorR"/>
</dbReference>
<dbReference type="Gene3D" id="1.10.8.60">
    <property type="match status" value="1"/>
</dbReference>
<dbReference type="Pfam" id="PF00158">
    <property type="entry name" value="Sigma54_activat"/>
    <property type="match status" value="1"/>
</dbReference>
<keyword evidence="4" id="KW-0804">Transcription</keyword>
<evidence type="ECO:0000259" key="5">
    <source>
        <dbReference type="PROSITE" id="PS50045"/>
    </source>
</evidence>
<dbReference type="Pfam" id="PF13426">
    <property type="entry name" value="PAS_9"/>
    <property type="match status" value="1"/>
</dbReference>
<dbReference type="InterPro" id="IPR009057">
    <property type="entry name" value="Homeodomain-like_sf"/>
</dbReference>
<dbReference type="AlphaFoldDB" id="A0A5S5MC42"/>
<dbReference type="SMART" id="SM00382">
    <property type="entry name" value="AAA"/>
    <property type="match status" value="1"/>
</dbReference>
<dbReference type="GO" id="GO:0005524">
    <property type="term" value="F:ATP binding"/>
    <property type="evidence" value="ECO:0007669"/>
    <property type="project" value="UniProtKB-KW"/>
</dbReference>
<evidence type="ECO:0000256" key="3">
    <source>
        <dbReference type="ARBA" id="ARBA00023015"/>
    </source>
</evidence>
<dbReference type="Proteomes" id="UP000321899">
    <property type="component" value="Unassembled WGS sequence"/>
</dbReference>
<dbReference type="SMART" id="SM00091">
    <property type="entry name" value="PAS"/>
    <property type="match status" value="1"/>
</dbReference>
<dbReference type="InterPro" id="IPR000700">
    <property type="entry name" value="PAS-assoc_C"/>
</dbReference>
<dbReference type="InterPro" id="IPR002078">
    <property type="entry name" value="Sigma_54_int"/>
</dbReference>
<dbReference type="SUPFAM" id="SSF55785">
    <property type="entry name" value="PYP-like sensor domain (PAS domain)"/>
    <property type="match status" value="1"/>
</dbReference>
<evidence type="ECO:0000256" key="1">
    <source>
        <dbReference type="ARBA" id="ARBA00022741"/>
    </source>
</evidence>
<dbReference type="SUPFAM" id="SSF46689">
    <property type="entry name" value="Homeodomain-like"/>
    <property type="match status" value="1"/>
</dbReference>
<organism evidence="8 9">
    <name type="scientific">Desulfobotulus mexicanus</name>
    <dbReference type="NCBI Taxonomy" id="2586642"/>
    <lineage>
        <taxon>Bacteria</taxon>
        <taxon>Pseudomonadati</taxon>
        <taxon>Thermodesulfobacteriota</taxon>
        <taxon>Desulfobacteria</taxon>
        <taxon>Desulfobacterales</taxon>
        <taxon>Desulfobacteraceae</taxon>
        <taxon>Desulfobotulus</taxon>
    </lineage>
</organism>
<name>A0A5S5MC42_9BACT</name>
<comment type="caution">
    <text evidence="8">The sequence shown here is derived from an EMBL/GenBank/DDBJ whole genome shotgun (WGS) entry which is preliminary data.</text>
</comment>
<keyword evidence="2" id="KW-0067">ATP-binding</keyword>
<dbReference type="CDD" id="cd00130">
    <property type="entry name" value="PAS"/>
    <property type="match status" value="1"/>
</dbReference>
<dbReference type="FunFam" id="3.40.50.300:FF:000006">
    <property type="entry name" value="DNA-binding transcriptional regulator NtrC"/>
    <property type="match status" value="1"/>
</dbReference>
<dbReference type="InterPro" id="IPR025662">
    <property type="entry name" value="Sigma_54_int_dom_ATP-bd_1"/>
</dbReference>
<keyword evidence="3" id="KW-0805">Transcription regulation</keyword>
<dbReference type="PROSITE" id="PS00688">
    <property type="entry name" value="SIGMA54_INTERACT_3"/>
    <property type="match status" value="1"/>
</dbReference>
<dbReference type="InterPro" id="IPR027417">
    <property type="entry name" value="P-loop_NTPase"/>
</dbReference>
<accession>A0A5S5MC42</accession>
<dbReference type="CDD" id="cd00009">
    <property type="entry name" value="AAA"/>
    <property type="match status" value="1"/>
</dbReference>
<dbReference type="InterPro" id="IPR035965">
    <property type="entry name" value="PAS-like_dom_sf"/>
</dbReference>
<keyword evidence="1" id="KW-0547">Nucleotide-binding</keyword>
<protein>
    <submittedName>
        <fullName evidence="8">PAS domain S-box protein</fullName>
    </submittedName>
</protein>
<reference evidence="8 9" key="1">
    <citation type="submission" date="2019-06" db="EMBL/GenBank/DDBJ databases">
        <title>Desulfobotulus mexicanus sp. nov., a novel sulfate-reducing bacterium isolated from the sediment of an alkaline crater lake in Mexico.</title>
        <authorList>
            <person name="Hirschler-Rea A."/>
        </authorList>
    </citation>
    <scope>NUCLEOTIDE SEQUENCE [LARGE SCALE GENOMIC DNA]</scope>
    <source>
        <strain evidence="8 9">PAR22N</strain>
    </source>
</reference>
<evidence type="ECO:0000256" key="4">
    <source>
        <dbReference type="ARBA" id="ARBA00023163"/>
    </source>
</evidence>
<dbReference type="PROSITE" id="PS00675">
    <property type="entry name" value="SIGMA54_INTERACT_1"/>
    <property type="match status" value="1"/>
</dbReference>
<sequence length="462" mass="52086">MPPNAKDLLARHSLDIMDAIPEGVFVTNLEGITLYVNRMYEQLTGLSRDQVLGRQVRTLVEEGVFDVALNPEVVRKAKSVTHTQRLRNGKMLVLTGTPVFDESGALRLVITFARDITRITQLNEQVSEQKQLIEQTNEQMAYMAREQSLTTVPVFASKVMHETLGFLQTMAKTDATLLILGETGVGKDVFARYVHGQSQRCDKVMMKVDCGSISESLIESEMFGYMPGAFTGASSKGKPGYFELAKGSTIFLDEIGEMPLAMQTRLLRVLQDGEIMRIGGNKPVKIDARIIAATNRDLVSSIEEGKFRQDLFYRLNVATVKIPPLRERMADISPLAETFLRQYSARYHKHIAFMDITLEALTHYHWPGNVRELENLVHSLVITHQGPLIAPADLPPSIHGKKTETAEDYKEFLQGERSLKEIMAEIESDFLNRAIRHHGSVQQVARIFKINRSTIFRKINKK</sequence>
<dbReference type="EMBL" id="VDMB01000037">
    <property type="protein sequence ID" value="TYT73297.1"/>
    <property type="molecule type" value="Genomic_DNA"/>
</dbReference>
<dbReference type="PROSITE" id="PS50113">
    <property type="entry name" value="PAC"/>
    <property type="match status" value="1"/>
</dbReference>
<dbReference type="PROSITE" id="PS50112">
    <property type="entry name" value="PAS"/>
    <property type="match status" value="1"/>
</dbReference>